<gene>
    <name evidence="1" type="ORF">DFP72DRAFT_746989</name>
</gene>
<comment type="caution">
    <text evidence="1">The sequence shown here is derived from an EMBL/GenBank/DDBJ whole genome shotgun (WGS) entry which is preliminary data.</text>
</comment>
<evidence type="ECO:0000313" key="1">
    <source>
        <dbReference type="EMBL" id="KAF6743492.1"/>
    </source>
</evidence>
<feature type="non-terminal residue" evidence="1">
    <location>
        <position position="165"/>
    </location>
</feature>
<accession>A0A8H6LWQ1</accession>
<dbReference type="Proteomes" id="UP000521943">
    <property type="component" value="Unassembled WGS sequence"/>
</dbReference>
<dbReference type="AlphaFoldDB" id="A0A8H6LWQ1"/>
<feature type="non-terminal residue" evidence="1">
    <location>
        <position position="1"/>
    </location>
</feature>
<proteinExistence type="predicted"/>
<dbReference type="InterPro" id="IPR052055">
    <property type="entry name" value="Hepadnavirus_pol/RT"/>
</dbReference>
<evidence type="ECO:0000313" key="2">
    <source>
        <dbReference type="Proteomes" id="UP000521943"/>
    </source>
</evidence>
<dbReference type="OrthoDB" id="3249498at2759"/>
<organism evidence="1 2">
    <name type="scientific">Ephemerocybe angulata</name>
    <dbReference type="NCBI Taxonomy" id="980116"/>
    <lineage>
        <taxon>Eukaryota</taxon>
        <taxon>Fungi</taxon>
        <taxon>Dikarya</taxon>
        <taxon>Basidiomycota</taxon>
        <taxon>Agaricomycotina</taxon>
        <taxon>Agaricomycetes</taxon>
        <taxon>Agaricomycetidae</taxon>
        <taxon>Agaricales</taxon>
        <taxon>Agaricineae</taxon>
        <taxon>Psathyrellaceae</taxon>
        <taxon>Ephemerocybe</taxon>
    </lineage>
</organism>
<protein>
    <submittedName>
        <fullName evidence="1">Uncharacterized protein</fullName>
    </submittedName>
</protein>
<dbReference type="PANTHER" id="PTHR33050:SF7">
    <property type="entry name" value="RIBONUCLEASE H"/>
    <property type="match status" value="1"/>
</dbReference>
<sequence>VYMDDFFGIDEDGNLVFYKGRLRPRNQAQLLEFWDFIKCPWEEKKQEFGQCLKIIGLYVDINRGSITLAPDSLEELVAFIDGFLSSPDRKAPLRTWQRLAGYINWALNVLPWGRPGLCEVYRKMSGKSRALSSLFLNRGVVDELTWLRDALGTSLGVSFITEGCW</sequence>
<reference evidence="1 2" key="1">
    <citation type="submission" date="2020-07" db="EMBL/GenBank/DDBJ databases">
        <title>Comparative genomics of pyrophilous fungi reveals a link between fire events and developmental genes.</title>
        <authorList>
            <consortium name="DOE Joint Genome Institute"/>
            <person name="Steindorff A.S."/>
            <person name="Carver A."/>
            <person name="Calhoun S."/>
            <person name="Stillman K."/>
            <person name="Liu H."/>
            <person name="Lipzen A."/>
            <person name="Pangilinan J."/>
            <person name="Labutti K."/>
            <person name="Bruns T.D."/>
            <person name="Grigoriev I.V."/>
        </authorList>
    </citation>
    <scope>NUCLEOTIDE SEQUENCE [LARGE SCALE GENOMIC DNA]</scope>
    <source>
        <strain evidence="1 2">CBS 144469</strain>
    </source>
</reference>
<keyword evidence="2" id="KW-1185">Reference proteome</keyword>
<name>A0A8H6LWQ1_9AGAR</name>
<dbReference type="EMBL" id="JACGCI010000143">
    <property type="protein sequence ID" value="KAF6743492.1"/>
    <property type="molecule type" value="Genomic_DNA"/>
</dbReference>
<dbReference type="PANTHER" id="PTHR33050">
    <property type="entry name" value="REVERSE TRANSCRIPTASE DOMAIN-CONTAINING PROTEIN"/>
    <property type="match status" value="1"/>
</dbReference>